<evidence type="ECO:0000259" key="4">
    <source>
        <dbReference type="Pfam" id="PF08241"/>
    </source>
</evidence>
<dbReference type="InterPro" id="IPR051052">
    <property type="entry name" value="Diverse_substrate_MTase"/>
</dbReference>
<name>A0ABV4TKB1_9FLAO</name>
<gene>
    <name evidence="5" type="ORF">AAGV33_08925</name>
</gene>
<dbReference type="PANTHER" id="PTHR44942">
    <property type="entry name" value="METHYLTRANSF_11 DOMAIN-CONTAINING PROTEIN"/>
    <property type="match status" value="1"/>
</dbReference>
<dbReference type="Proteomes" id="UP001574170">
    <property type="component" value="Unassembled WGS sequence"/>
</dbReference>
<evidence type="ECO:0000256" key="3">
    <source>
        <dbReference type="ARBA" id="ARBA00022679"/>
    </source>
</evidence>
<keyword evidence="6" id="KW-1185">Reference proteome</keyword>
<evidence type="ECO:0000256" key="1">
    <source>
        <dbReference type="ARBA" id="ARBA00008361"/>
    </source>
</evidence>
<organism evidence="5 6">
    <name type="scientific">Flavobacterium magnesitis</name>
    <dbReference type="NCBI Taxonomy" id="3138077"/>
    <lineage>
        <taxon>Bacteria</taxon>
        <taxon>Pseudomonadati</taxon>
        <taxon>Bacteroidota</taxon>
        <taxon>Flavobacteriia</taxon>
        <taxon>Flavobacteriales</taxon>
        <taxon>Flavobacteriaceae</taxon>
        <taxon>Flavobacterium</taxon>
    </lineage>
</organism>
<evidence type="ECO:0000256" key="2">
    <source>
        <dbReference type="ARBA" id="ARBA00022603"/>
    </source>
</evidence>
<dbReference type="GO" id="GO:0032259">
    <property type="term" value="P:methylation"/>
    <property type="evidence" value="ECO:0007669"/>
    <property type="project" value="UniProtKB-KW"/>
</dbReference>
<accession>A0ABV4TKB1</accession>
<evidence type="ECO:0000313" key="5">
    <source>
        <dbReference type="EMBL" id="MFA9194530.1"/>
    </source>
</evidence>
<dbReference type="CDD" id="cd02440">
    <property type="entry name" value="AdoMet_MTases"/>
    <property type="match status" value="1"/>
</dbReference>
<comment type="similarity">
    <text evidence="1">Belongs to the methyltransferase superfamily.</text>
</comment>
<dbReference type="RefSeq" id="WP_373391631.1">
    <property type="nucleotide sequence ID" value="NZ_JBCFQJ010000011.1"/>
</dbReference>
<dbReference type="EMBL" id="JBCFQK010000011">
    <property type="protein sequence ID" value="MFA9194530.1"/>
    <property type="molecule type" value="Genomic_DNA"/>
</dbReference>
<protein>
    <submittedName>
        <fullName evidence="5">Class I SAM-dependent methyltransferase</fullName>
        <ecNumber evidence="5">2.1.1.-</ecNumber>
    </submittedName>
</protein>
<dbReference type="GO" id="GO:0008168">
    <property type="term" value="F:methyltransferase activity"/>
    <property type="evidence" value="ECO:0007669"/>
    <property type="project" value="UniProtKB-KW"/>
</dbReference>
<dbReference type="EC" id="2.1.1.-" evidence="5"/>
<dbReference type="Pfam" id="PF08241">
    <property type="entry name" value="Methyltransf_11"/>
    <property type="match status" value="1"/>
</dbReference>
<dbReference type="SUPFAM" id="SSF53335">
    <property type="entry name" value="S-adenosyl-L-methionine-dependent methyltransferases"/>
    <property type="match status" value="1"/>
</dbReference>
<feature type="domain" description="Methyltransferase type 11" evidence="4">
    <location>
        <begin position="38"/>
        <end position="126"/>
    </location>
</feature>
<proteinExistence type="inferred from homology"/>
<keyword evidence="2 5" id="KW-0489">Methyltransferase</keyword>
<keyword evidence="3 5" id="KW-0808">Transferase</keyword>
<dbReference type="InterPro" id="IPR029063">
    <property type="entry name" value="SAM-dependent_MTases_sf"/>
</dbReference>
<evidence type="ECO:0000313" key="6">
    <source>
        <dbReference type="Proteomes" id="UP001574170"/>
    </source>
</evidence>
<sequence>MKDNFSKQASAYSKFRPQYSDEIIAYIISFVENKSKALDVATGNGQVAYKLSAAFEEVYGIDISQNQLDNAYVADNIIYKAASAENTFFEDQEFDLITVAQAVHWFNFDLFYKEVYRILKPNGVIAVLGYGLFSTNSNTDIILHDFYYNIVGPYWDAERKYLDENYQTIPFAFEEQAVEKFENQLEWSFEELIGYLETWSSVQHYIKKNNKNPLDLIRDTLKTSWEENDKKVTFPMLLRIGKLK</sequence>
<dbReference type="InterPro" id="IPR013216">
    <property type="entry name" value="Methyltransf_11"/>
</dbReference>
<reference evidence="5 6" key="1">
    <citation type="submission" date="2024-04" db="EMBL/GenBank/DDBJ databases">
        <title>New Clade of Flavobacterium.</title>
        <authorList>
            <person name="Matos L."/>
            <person name="Proenca D.N."/>
            <person name="Fransisco R.M."/>
            <person name="Chung A.P."/>
            <person name="Maccario L."/>
            <person name="Sorensen S.J."/>
            <person name="Morais P.V."/>
        </authorList>
    </citation>
    <scope>NUCLEOTIDE SEQUENCE [LARGE SCALE GENOMIC DNA]</scope>
    <source>
        <strain evidence="5 6">FBOR7N2.3</strain>
    </source>
</reference>
<dbReference type="Gene3D" id="3.40.50.150">
    <property type="entry name" value="Vaccinia Virus protein VP39"/>
    <property type="match status" value="1"/>
</dbReference>
<dbReference type="PANTHER" id="PTHR44942:SF4">
    <property type="entry name" value="METHYLTRANSFERASE TYPE 11 DOMAIN-CONTAINING PROTEIN"/>
    <property type="match status" value="1"/>
</dbReference>
<comment type="caution">
    <text evidence="5">The sequence shown here is derived from an EMBL/GenBank/DDBJ whole genome shotgun (WGS) entry which is preliminary data.</text>
</comment>